<dbReference type="EMBL" id="CAMGYJ010000007">
    <property type="protein sequence ID" value="CAI0445574.1"/>
    <property type="molecule type" value="Genomic_DNA"/>
</dbReference>
<accession>A0AAV0MHN4</accession>
<sequence length="238" mass="26624">MTTTTITPSRYLFTLSLSLLLSLSATHADDGDVTYSITNNVPATKGGSRFRYRIGAVCAREAMVSATSFIWLTFGQANTTKDRKPVSHVRLSIDAMDGGGISSYTPGVIHISATYLGDYEGDVAREMTGLIYHEMTHVWQWDGNGQAPPGLVSGIADFVRLKSGHGPGNWAGPGKGERWDEGYEVTARFLDYCESMKEGFVEELNRRMRFEYKQNYFKHLLGRSIHELWAEYKNKFKA</sequence>
<gene>
    <name evidence="2" type="ORF">LITE_LOCUS28619</name>
</gene>
<dbReference type="InterPro" id="IPR007541">
    <property type="entry name" value="Uncharacterised_BSP"/>
</dbReference>
<dbReference type="PANTHER" id="PTHR33321:SF12">
    <property type="entry name" value="PLANT BASIC SECRETORY PROTEIN (BSP) FAMILY PROTEIN"/>
    <property type="match status" value="1"/>
</dbReference>
<evidence type="ECO:0000313" key="3">
    <source>
        <dbReference type="Proteomes" id="UP001154282"/>
    </source>
</evidence>
<evidence type="ECO:0000256" key="1">
    <source>
        <dbReference type="SAM" id="SignalP"/>
    </source>
</evidence>
<name>A0AAV0MHN4_9ROSI</name>
<evidence type="ECO:0000313" key="2">
    <source>
        <dbReference type="EMBL" id="CAI0445574.1"/>
    </source>
</evidence>
<evidence type="ECO:0008006" key="4">
    <source>
        <dbReference type="Google" id="ProtNLM"/>
    </source>
</evidence>
<dbReference type="AlphaFoldDB" id="A0AAV0MHN4"/>
<dbReference type="Proteomes" id="UP001154282">
    <property type="component" value="Unassembled WGS sequence"/>
</dbReference>
<feature type="chain" id="PRO_5043919982" description="Plant basic secretory protein (BSP) family protein" evidence="1">
    <location>
        <begin position="29"/>
        <end position="238"/>
    </location>
</feature>
<organism evidence="2 3">
    <name type="scientific">Linum tenue</name>
    <dbReference type="NCBI Taxonomy" id="586396"/>
    <lineage>
        <taxon>Eukaryota</taxon>
        <taxon>Viridiplantae</taxon>
        <taxon>Streptophyta</taxon>
        <taxon>Embryophyta</taxon>
        <taxon>Tracheophyta</taxon>
        <taxon>Spermatophyta</taxon>
        <taxon>Magnoliopsida</taxon>
        <taxon>eudicotyledons</taxon>
        <taxon>Gunneridae</taxon>
        <taxon>Pentapetalae</taxon>
        <taxon>rosids</taxon>
        <taxon>fabids</taxon>
        <taxon>Malpighiales</taxon>
        <taxon>Linaceae</taxon>
        <taxon>Linum</taxon>
    </lineage>
</organism>
<dbReference type="Pfam" id="PF04450">
    <property type="entry name" value="BSP"/>
    <property type="match status" value="1"/>
</dbReference>
<comment type="caution">
    <text evidence="2">The sequence shown here is derived from an EMBL/GenBank/DDBJ whole genome shotgun (WGS) entry which is preliminary data.</text>
</comment>
<protein>
    <recommendedName>
        <fullName evidence="4">Plant basic secretory protein (BSP) family protein</fullName>
    </recommendedName>
</protein>
<proteinExistence type="predicted"/>
<keyword evidence="3" id="KW-1185">Reference proteome</keyword>
<feature type="signal peptide" evidence="1">
    <location>
        <begin position="1"/>
        <end position="28"/>
    </location>
</feature>
<keyword evidence="1" id="KW-0732">Signal</keyword>
<reference evidence="2" key="1">
    <citation type="submission" date="2022-08" db="EMBL/GenBank/DDBJ databases">
        <authorList>
            <person name="Gutierrez-Valencia J."/>
        </authorList>
    </citation>
    <scope>NUCLEOTIDE SEQUENCE</scope>
</reference>
<dbReference type="PANTHER" id="PTHR33321">
    <property type="match status" value="1"/>
</dbReference>